<proteinExistence type="predicted"/>
<sequence>MSNATFKLVLVWDGFIVRLFLHFSIA</sequence>
<dbReference type="AlphaFoldDB" id="E6QVU8"/>
<accession>E6QVU8</accession>
<protein>
    <submittedName>
        <fullName evidence="1">Uncharacterized protein</fullName>
    </submittedName>
</protein>
<name>E6QVU8_9ZZZZ</name>
<gene>
    <name evidence="1" type="ORF">CARN7_2194</name>
</gene>
<comment type="caution">
    <text evidence="1">The sequence shown here is derived from an EMBL/GenBank/DDBJ whole genome shotgun (WGS) entry which is preliminary data.</text>
</comment>
<dbReference type="EMBL" id="CABR01000137">
    <property type="protein sequence ID" value="CBI11371.1"/>
    <property type="molecule type" value="Genomic_DNA"/>
</dbReference>
<organism evidence="1">
    <name type="scientific">mine drainage metagenome</name>
    <dbReference type="NCBI Taxonomy" id="410659"/>
    <lineage>
        <taxon>unclassified sequences</taxon>
        <taxon>metagenomes</taxon>
        <taxon>ecological metagenomes</taxon>
    </lineage>
</organism>
<evidence type="ECO:0000313" key="1">
    <source>
        <dbReference type="EMBL" id="CBI11371.1"/>
    </source>
</evidence>
<reference evidence="1" key="1">
    <citation type="submission" date="2009-10" db="EMBL/GenBank/DDBJ databases">
        <title>Diversity of trophic interactions inside an arsenic-rich microbial ecosystem.</title>
        <authorList>
            <person name="Bertin P.N."/>
            <person name="Heinrich-Salmeron A."/>
            <person name="Pelletier E."/>
            <person name="Goulhen-Chollet F."/>
            <person name="Arsene-Ploetze F."/>
            <person name="Gallien S."/>
            <person name="Calteau A."/>
            <person name="Vallenet D."/>
            <person name="Casiot C."/>
            <person name="Chane-Woon-Ming B."/>
            <person name="Giloteaux L."/>
            <person name="Barakat M."/>
            <person name="Bonnefoy V."/>
            <person name="Bruneel O."/>
            <person name="Chandler M."/>
            <person name="Cleiss J."/>
            <person name="Duran R."/>
            <person name="Elbaz-Poulichet F."/>
            <person name="Fonknechten N."/>
            <person name="Lauga B."/>
            <person name="Mornico D."/>
            <person name="Ortet P."/>
            <person name="Schaeffer C."/>
            <person name="Siguier P."/>
            <person name="Alexander Thil Smith A."/>
            <person name="Van Dorsselaer A."/>
            <person name="Weissenbach J."/>
            <person name="Medigue C."/>
            <person name="Le Paslier D."/>
        </authorList>
    </citation>
    <scope>NUCLEOTIDE SEQUENCE</scope>
</reference>